<sequence>MPIRRAIVAGQFYPADPDELRAEIAACGRAALSFGSESTVGDAPVSEPGRRWAWDRPLLTLLPHAGHVFCGPVIAAALAGARLPRRLVILAPSHTGRGHPLGFWPEGEWETPLGNIPVDAELGCELTALGGGFAPDTDPHVHEHDIEVLLPFLLGAQPDLTILPIVVGSPEGLSEAAHALASLVAAHADELAFILSSDMHHYASDAENRRLDALALDAFLRLDPRRLLNVVQENRIGMCGILPVLMGLMACRELGAAHAGLAAYDTSAAVSGDASRVVGYAGARVW</sequence>
<evidence type="ECO:0000313" key="3">
    <source>
        <dbReference type="EMBL" id="HJA08364.1"/>
    </source>
</evidence>
<dbReference type="PANTHER" id="PTHR11060">
    <property type="entry name" value="PROTEIN MEMO1"/>
    <property type="match status" value="1"/>
</dbReference>
<accession>A0A9D2HD78</accession>
<proteinExistence type="inferred from homology"/>
<dbReference type="Proteomes" id="UP000824225">
    <property type="component" value="Unassembled WGS sequence"/>
</dbReference>
<name>A0A9D2HD78_9BACT</name>
<dbReference type="InterPro" id="IPR002737">
    <property type="entry name" value="MEMO1_fam"/>
</dbReference>
<dbReference type="NCBIfam" id="TIGR04336">
    <property type="entry name" value="AmmeMemoSam_B"/>
    <property type="match status" value="1"/>
</dbReference>
<comment type="similarity">
    <text evidence="1 2">Belongs to the MEMO1 family.</text>
</comment>
<comment type="caution">
    <text evidence="3">The sequence shown here is derived from an EMBL/GenBank/DDBJ whole genome shotgun (WGS) entry which is preliminary data.</text>
</comment>
<reference evidence="3" key="1">
    <citation type="journal article" date="2021" name="PeerJ">
        <title>Extensive microbial diversity within the chicken gut microbiome revealed by metagenomics and culture.</title>
        <authorList>
            <person name="Gilroy R."/>
            <person name="Ravi A."/>
            <person name="Getino M."/>
            <person name="Pursley I."/>
            <person name="Horton D.L."/>
            <person name="Alikhan N.F."/>
            <person name="Baker D."/>
            <person name="Gharbi K."/>
            <person name="Hall N."/>
            <person name="Watson M."/>
            <person name="Adriaenssens E.M."/>
            <person name="Foster-Nyarko E."/>
            <person name="Jarju S."/>
            <person name="Secka A."/>
            <person name="Antonio M."/>
            <person name="Oren A."/>
            <person name="Chaudhuri R.R."/>
            <person name="La Ragione R."/>
            <person name="Hildebrand F."/>
            <person name="Pallen M.J."/>
        </authorList>
    </citation>
    <scope>NUCLEOTIDE SEQUENCE</scope>
    <source>
        <strain evidence="3">CHK186-16707</strain>
    </source>
</reference>
<organism evidence="3 4">
    <name type="scientific">Candidatus Mailhella merdigallinarum</name>
    <dbReference type="NCBI Taxonomy" id="2838658"/>
    <lineage>
        <taxon>Bacteria</taxon>
        <taxon>Pseudomonadati</taxon>
        <taxon>Thermodesulfobacteriota</taxon>
        <taxon>Desulfovibrionia</taxon>
        <taxon>Desulfovibrionales</taxon>
        <taxon>Desulfovibrionaceae</taxon>
        <taxon>Mailhella</taxon>
    </lineage>
</organism>
<protein>
    <recommendedName>
        <fullName evidence="2">MEMO1 family protein H9962_04130</fullName>
    </recommendedName>
</protein>
<dbReference type="Gene3D" id="3.40.830.10">
    <property type="entry name" value="LigB-like"/>
    <property type="match status" value="1"/>
</dbReference>
<evidence type="ECO:0000256" key="1">
    <source>
        <dbReference type="ARBA" id="ARBA00006315"/>
    </source>
</evidence>
<dbReference type="CDD" id="cd07361">
    <property type="entry name" value="MEMO_like"/>
    <property type="match status" value="1"/>
</dbReference>
<gene>
    <name evidence="3" type="primary">amrB</name>
    <name evidence="3" type="ORF">H9962_04130</name>
</gene>
<evidence type="ECO:0000313" key="4">
    <source>
        <dbReference type="Proteomes" id="UP000824225"/>
    </source>
</evidence>
<dbReference type="PANTHER" id="PTHR11060:SF0">
    <property type="entry name" value="PROTEIN MEMO1"/>
    <property type="match status" value="1"/>
</dbReference>
<dbReference type="AlphaFoldDB" id="A0A9D2HD78"/>
<dbReference type="Pfam" id="PF01875">
    <property type="entry name" value="Memo"/>
    <property type="match status" value="1"/>
</dbReference>
<dbReference type="EMBL" id="DXAN01000011">
    <property type="protein sequence ID" value="HJA08364.1"/>
    <property type="molecule type" value="Genomic_DNA"/>
</dbReference>
<dbReference type="HAMAP" id="MF_00055">
    <property type="entry name" value="MEMO1"/>
    <property type="match status" value="1"/>
</dbReference>
<reference evidence="3" key="2">
    <citation type="submission" date="2021-04" db="EMBL/GenBank/DDBJ databases">
        <authorList>
            <person name="Gilroy R."/>
        </authorList>
    </citation>
    <scope>NUCLEOTIDE SEQUENCE</scope>
    <source>
        <strain evidence="3">CHK186-16707</strain>
    </source>
</reference>
<evidence type="ECO:0000256" key="2">
    <source>
        <dbReference type="HAMAP-Rule" id="MF_00055"/>
    </source>
</evidence>